<gene>
    <name evidence="2" type="ORF">E1I69_01060</name>
</gene>
<keyword evidence="3" id="KW-1185">Reference proteome</keyword>
<dbReference type="STRING" id="1033734.GCA_000285535_03486"/>
<dbReference type="Pfam" id="PF21101">
    <property type="entry name" value="YqgU"/>
    <property type="match status" value="1"/>
</dbReference>
<reference evidence="2 3" key="1">
    <citation type="journal article" date="2019" name="Indoor Air">
        <title>Impacts of indoor surface finishes on bacterial viability.</title>
        <authorList>
            <person name="Hu J."/>
            <person name="Maamar S.B."/>
            <person name="Glawe A.J."/>
            <person name="Gottel N."/>
            <person name="Gilbert J.A."/>
            <person name="Hartmann E.M."/>
        </authorList>
    </citation>
    <scope>NUCLEOTIDE SEQUENCE [LARGE SCALE GENOMIC DNA]</scope>
    <source>
        <strain evidence="2 3">AF060A6</strain>
    </source>
</reference>
<accession>A0A4S3Q0G3</accession>
<name>A0A4S3Q0G3_9BACI</name>
<feature type="domain" description="YqgU-like 6-bladed beta-propeller" evidence="1">
    <location>
        <begin position="103"/>
        <end position="367"/>
    </location>
</feature>
<dbReference type="SUPFAM" id="SSF69322">
    <property type="entry name" value="Tricorn protease domain 2"/>
    <property type="match status" value="1"/>
</dbReference>
<evidence type="ECO:0000313" key="2">
    <source>
        <dbReference type="EMBL" id="THE15474.1"/>
    </source>
</evidence>
<sequence>MFIFYKEVIIELVRNWIYVLMVLFLLAGCNSHQPFDISDVPKSSNKNVTKGPLPSEFLGGNQQLQPLDLQGEEFNIVGDWYDDESILYVIDENGTSTIYRYHLFTGERELFFKTNAPVLTMKANDDHSMFLIHTSDSQNQVKLTVVDKSGNIQYEWQMNSFDLFYSWNPYNIHQVFVTSFLEDWSFQTHLLDIKAQQTTKYEVFQPFIQWINSNTISYLKWDQNALDFFAPLYSYHLNTKTEGLLFENIISFAAYKDLLVTYELSKGEDSVAKIGFFDPEKNKQLHEFKMPLLSDYSKWYIPSSDYVVGQKKFYSFKPYSAGAFDTYGEKFELVSYDMSTGKEEVILEKVDDQPLNFSPNGFLCLYGFQFEKIIDLKTKTVEDLIVY</sequence>
<dbReference type="EMBL" id="SLUB01000001">
    <property type="protein sequence ID" value="THE15474.1"/>
    <property type="molecule type" value="Genomic_DNA"/>
</dbReference>
<dbReference type="Proteomes" id="UP000306477">
    <property type="component" value="Unassembled WGS sequence"/>
</dbReference>
<dbReference type="PROSITE" id="PS51257">
    <property type="entry name" value="PROKAR_LIPOPROTEIN"/>
    <property type="match status" value="1"/>
</dbReference>
<dbReference type="AlphaFoldDB" id="A0A4S3Q0G3"/>
<evidence type="ECO:0000313" key="3">
    <source>
        <dbReference type="Proteomes" id="UP000306477"/>
    </source>
</evidence>
<protein>
    <recommendedName>
        <fullName evidence="1">YqgU-like 6-bladed beta-propeller domain-containing protein</fullName>
    </recommendedName>
</protein>
<organism evidence="2 3">
    <name type="scientific">Bacillus timonensis</name>
    <dbReference type="NCBI Taxonomy" id="1033734"/>
    <lineage>
        <taxon>Bacteria</taxon>
        <taxon>Bacillati</taxon>
        <taxon>Bacillota</taxon>
        <taxon>Bacilli</taxon>
        <taxon>Bacillales</taxon>
        <taxon>Bacillaceae</taxon>
        <taxon>Bacillus</taxon>
    </lineage>
</organism>
<comment type="caution">
    <text evidence="2">The sequence shown here is derived from an EMBL/GenBank/DDBJ whole genome shotgun (WGS) entry which is preliminary data.</text>
</comment>
<evidence type="ECO:0000259" key="1">
    <source>
        <dbReference type="Pfam" id="PF21101"/>
    </source>
</evidence>
<dbReference type="InterPro" id="IPR048421">
    <property type="entry name" value="YqgU_beta-prop"/>
</dbReference>
<proteinExistence type="predicted"/>